<evidence type="ECO:0000313" key="1">
    <source>
        <dbReference type="EMBL" id="ELP88638.1"/>
    </source>
</evidence>
<reference evidence="1 2" key="1">
    <citation type="submission" date="2012-10" db="EMBL/GenBank/DDBJ databases">
        <authorList>
            <person name="Zafar N."/>
            <person name="Inman J."/>
            <person name="Hall N."/>
            <person name="Lorenzi H."/>
            <person name="Caler E."/>
        </authorList>
    </citation>
    <scope>NUCLEOTIDE SEQUENCE [LARGE SCALE GENOMIC DNA]</scope>
    <source>
        <strain evidence="1 2">IP1</strain>
    </source>
</reference>
<gene>
    <name evidence="1" type="ORF">EIN_401760</name>
</gene>
<dbReference type="GeneID" id="14887621"/>
<dbReference type="Proteomes" id="UP000014680">
    <property type="component" value="Unassembled WGS sequence"/>
</dbReference>
<dbReference type="RefSeq" id="XP_004255409.1">
    <property type="nucleotide sequence ID" value="XM_004255361.1"/>
</dbReference>
<dbReference type="AlphaFoldDB" id="L7FNN0"/>
<evidence type="ECO:0000313" key="2">
    <source>
        <dbReference type="Proteomes" id="UP000014680"/>
    </source>
</evidence>
<keyword evidence="2" id="KW-1185">Reference proteome</keyword>
<dbReference type="VEuPathDB" id="AmoebaDB:EIN_401760"/>
<organism evidence="1 2">
    <name type="scientific">Entamoeba invadens IP1</name>
    <dbReference type="NCBI Taxonomy" id="370355"/>
    <lineage>
        <taxon>Eukaryota</taxon>
        <taxon>Amoebozoa</taxon>
        <taxon>Evosea</taxon>
        <taxon>Archamoebae</taxon>
        <taxon>Mastigamoebida</taxon>
        <taxon>Entamoebidae</taxon>
        <taxon>Entamoeba</taxon>
    </lineage>
</organism>
<protein>
    <submittedName>
        <fullName evidence="1">Uncharacterized protein</fullName>
    </submittedName>
</protein>
<name>L7FNN0_ENTIV</name>
<dbReference type="EMBL" id="KB206718">
    <property type="protein sequence ID" value="ELP88638.1"/>
    <property type="molecule type" value="Genomic_DNA"/>
</dbReference>
<dbReference type="KEGG" id="eiv:EIN_401760"/>
<accession>L7FNN0</accession>
<proteinExistence type="predicted"/>
<sequence>MLGWDNSSDIASQSRTAQDDAGTQICTEKYERKSNKKKSFFVSEHAICAVDEEHQINFFSEVHFDVEGRKDGGNSIWTYLHMRRDFKEVDERKVSMKVSHGSLEYVNYILKKKDWVKEPFIKPFDVVVDVELPNCHIEIGPHEMLVINITPEFISVLEEIAKNQSKDVTSEFYNNKGKCVIQNFIVMLKSCGETKEVQLILERKFSVQLEDFDTIRIDDFNTRKCKKAFVVTKSGSVTGAILVKTKL</sequence>